<dbReference type="GO" id="GO:0003676">
    <property type="term" value="F:nucleic acid binding"/>
    <property type="evidence" value="ECO:0007669"/>
    <property type="project" value="InterPro"/>
</dbReference>
<name>A0A1J5SLT7_9ZZZZ</name>
<comment type="caution">
    <text evidence="2">The sequence shown here is derived from an EMBL/GenBank/DDBJ whole genome shotgun (WGS) entry which is preliminary data.</text>
</comment>
<reference evidence="2" key="1">
    <citation type="submission" date="2016-10" db="EMBL/GenBank/DDBJ databases">
        <title>Sequence of Gallionella enrichment culture.</title>
        <authorList>
            <person name="Poehlein A."/>
            <person name="Muehling M."/>
            <person name="Daniel R."/>
        </authorList>
    </citation>
    <scope>NUCLEOTIDE SEQUENCE</scope>
</reference>
<protein>
    <submittedName>
        <fullName evidence="2">HNH endonuclease</fullName>
    </submittedName>
</protein>
<organism evidence="2">
    <name type="scientific">mine drainage metagenome</name>
    <dbReference type="NCBI Taxonomy" id="410659"/>
    <lineage>
        <taxon>unclassified sequences</taxon>
        <taxon>metagenomes</taxon>
        <taxon>ecological metagenomes</taxon>
    </lineage>
</organism>
<dbReference type="GO" id="GO:0004519">
    <property type="term" value="F:endonuclease activity"/>
    <property type="evidence" value="ECO:0007669"/>
    <property type="project" value="UniProtKB-KW"/>
</dbReference>
<dbReference type="InterPro" id="IPR002711">
    <property type="entry name" value="HNH"/>
</dbReference>
<dbReference type="Gene3D" id="1.10.30.50">
    <property type="match status" value="1"/>
</dbReference>
<dbReference type="GO" id="GO:0008270">
    <property type="term" value="F:zinc ion binding"/>
    <property type="evidence" value="ECO:0007669"/>
    <property type="project" value="InterPro"/>
</dbReference>
<keyword evidence="2" id="KW-0540">Nuclease</keyword>
<accession>A0A1J5SLT7</accession>
<dbReference type="AlphaFoldDB" id="A0A1J5SLT7"/>
<dbReference type="Pfam" id="PF01844">
    <property type="entry name" value="HNH"/>
    <property type="match status" value="1"/>
</dbReference>
<dbReference type="SMART" id="SM00507">
    <property type="entry name" value="HNHc"/>
    <property type="match status" value="1"/>
</dbReference>
<proteinExistence type="predicted"/>
<gene>
    <name evidence="2" type="ORF">GALL_89010</name>
</gene>
<keyword evidence="2" id="KW-0378">Hydrolase</keyword>
<evidence type="ECO:0000313" key="2">
    <source>
        <dbReference type="EMBL" id="OIR08907.1"/>
    </source>
</evidence>
<dbReference type="CDD" id="cd00085">
    <property type="entry name" value="HNHc"/>
    <property type="match status" value="1"/>
</dbReference>
<dbReference type="InterPro" id="IPR003615">
    <property type="entry name" value="HNH_nuc"/>
</dbReference>
<keyword evidence="2" id="KW-0255">Endonuclease</keyword>
<dbReference type="EMBL" id="MLJW01000029">
    <property type="protein sequence ID" value="OIR08907.1"/>
    <property type="molecule type" value="Genomic_DNA"/>
</dbReference>
<sequence length="203" mass="23677">MSTEQQLISEKACWRCKETVHPTITEWCPNCGAYNSKKKPKTPEQKQAEQEEKIRKLLSGEIEGQYFDRKFCIIDGVKMTYDEYHSPEFQKKLDKKRFAAMSKARASKMKEARAKGTHTKKEWMALVEEFEHRCLRCGNVPEDGLTKDHIKIIARGGSDAIDNIQPLCRQCNSAQEQFNWVEWRRESGFGLGTNCFCWMRRIS</sequence>
<feature type="domain" description="HNH nuclease" evidence="1">
    <location>
        <begin position="122"/>
        <end position="173"/>
    </location>
</feature>
<evidence type="ECO:0000259" key="1">
    <source>
        <dbReference type="SMART" id="SM00507"/>
    </source>
</evidence>